<evidence type="ECO:0000313" key="3">
    <source>
        <dbReference type="Proteomes" id="UP000217446"/>
    </source>
</evidence>
<dbReference type="Proteomes" id="UP000217446">
    <property type="component" value="Unassembled WGS sequence"/>
</dbReference>
<accession>A0A250VBM4</accession>
<dbReference type="Pfam" id="PF02518">
    <property type="entry name" value="HATPase_c"/>
    <property type="match status" value="1"/>
</dbReference>
<reference evidence="3" key="1">
    <citation type="submission" date="2017-05" db="EMBL/GenBank/DDBJ databases">
        <title>Streptomyces olivochromogenes NBRC 3561 whole genome shotgun sequence.</title>
        <authorList>
            <person name="Dohra H."/>
            <person name="Kodani S."/>
        </authorList>
    </citation>
    <scope>NUCLEOTIDE SEQUENCE [LARGE SCALE GENOMIC DNA]</scope>
    <source>
        <strain evidence="3">NBRC 3561</strain>
    </source>
</reference>
<dbReference type="EMBL" id="BDQI01000005">
    <property type="protein sequence ID" value="GAX51551.1"/>
    <property type="molecule type" value="Genomic_DNA"/>
</dbReference>
<feature type="domain" description="Histidine kinase/HSP90-like ATPase" evidence="1">
    <location>
        <begin position="23"/>
        <end position="74"/>
    </location>
</feature>
<dbReference type="AlphaFoldDB" id="A0A250VBM4"/>
<gene>
    <name evidence="2" type="ORF">SO3561_03053</name>
</gene>
<dbReference type="InterPro" id="IPR036890">
    <property type="entry name" value="HATPase_C_sf"/>
</dbReference>
<keyword evidence="2" id="KW-0808">Transferase</keyword>
<comment type="caution">
    <text evidence="2">The sequence shown here is derived from an EMBL/GenBank/DDBJ whole genome shotgun (WGS) entry which is preliminary data.</text>
</comment>
<dbReference type="SUPFAM" id="SSF55874">
    <property type="entry name" value="ATPase domain of HSP90 chaperone/DNA topoisomerase II/histidine kinase"/>
    <property type="match status" value="1"/>
</dbReference>
<organism evidence="2 3">
    <name type="scientific">Streptomyces olivochromogenes</name>
    <dbReference type="NCBI Taxonomy" id="1963"/>
    <lineage>
        <taxon>Bacteria</taxon>
        <taxon>Bacillati</taxon>
        <taxon>Actinomycetota</taxon>
        <taxon>Actinomycetes</taxon>
        <taxon>Kitasatosporales</taxon>
        <taxon>Streptomycetaceae</taxon>
        <taxon>Streptomyces</taxon>
    </lineage>
</organism>
<protein>
    <submittedName>
        <fullName evidence="2">Two-component sensor histidine kinase</fullName>
    </submittedName>
</protein>
<dbReference type="GO" id="GO:0016301">
    <property type="term" value="F:kinase activity"/>
    <property type="evidence" value="ECO:0007669"/>
    <property type="project" value="UniProtKB-KW"/>
</dbReference>
<dbReference type="InterPro" id="IPR003594">
    <property type="entry name" value="HATPase_dom"/>
</dbReference>
<evidence type="ECO:0000313" key="2">
    <source>
        <dbReference type="EMBL" id="GAX51551.1"/>
    </source>
</evidence>
<keyword evidence="3" id="KW-1185">Reference proteome</keyword>
<proteinExistence type="predicted"/>
<name>A0A250VBM4_STROL</name>
<dbReference type="STRING" id="1963.AQJ27_21480"/>
<dbReference type="RefSeq" id="WP_235613542.1">
    <property type="nucleotide sequence ID" value="NZ_BDQI01000005.1"/>
</dbReference>
<evidence type="ECO:0000259" key="1">
    <source>
        <dbReference type="Pfam" id="PF02518"/>
    </source>
</evidence>
<sequence>MRERLPGDEVRVEAELHSAPVFGDPQLMERLVANLVDNAVRHNHQEGARSWIRLWTGLDGGRPVLRIADSGRGLGLGLSIVVAVKVTLPPR</sequence>
<keyword evidence="2" id="KW-0418">Kinase</keyword>
<dbReference type="Gene3D" id="3.30.565.10">
    <property type="entry name" value="Histidine kinase-like ATPase, C-terminal domain"/>
    <property type="match status" value="1"/>
</dbReference>